<dbReference type="Proteomes" id="UP000070352">
    <property type="component" value="Unassembled WGS sequence"/>
</dbReference>
<dbReference type="AlphaFoldDB" id="A0A135L6W8"/>
<dbReference type="OrthoDB" id="8215804at2"/>
<feature type="transmembrane region" description="Helical" evidence="7">
    <location>
        <begin position="155"/>
        <end position="174"/>
    </location>
</feature>
<dbReference type="GO" id="GO:0033573">
    <property type="term" value="C:high-affinity iron permease complex"/>
    <property type="evidence" value="ECO:0007669"/>
    <property type="project" value="InterPro"/>
</dbReference>
<comment type="subcellular location">
    <subcellularLocation>
        <location evidence="1">Membrane</location>
        <topology evidence="1">Multi-pass membrane protein</topology>
    </subcellularLocation>
</comment>
<dbReference type="GO" id="GO:0015093">
    <property type="term" value="F:ferrous iron transmembrane transporter activity"/>
    <property type="evidence" value="ECO:0007669"/>
    <property type="project" value="TreeGrafter"/>
</dbReference>
<dbReference type="PANTHER" id="PTHR31632:SF2">
    <property type="entry name" value="PLASMA MEMBRANE IRON PERMEASE"/>
    <property type="match status" value="1"/>
</dbReference>
<reference evidence="8 9" key="1">
    <citation type="submission" date="2016-02" db="EMBL/GenBank/DDBJ databases">
        <title>Draft Genome for Tepidibacillus decaturensis nov. sp. Strain Z9, an Anaerobic, Moderately Thermophilic and Heterotrophic Bacterium from Deep Subsurface of the Illinois Basin, USA.</title>
        <authorList>
            <person name="Dong Y."/>
            <person name="Chang J.Y."/>
            <person name="Sanford R."/>
            <person name="Fouke B.W."/>
        </authorList>
    </citation>
    <scope>NUCLEOTIDE SEQUENCE [LARGE SCALE GENOMIC DNA]</scope>
    <source>
        <strain evidence="8 9">Z9</strain>
    </source>
</reference>
<feature type="transmembrane region" description="Helical" evidence="7">
    <location>
        <begin position="267"/>
        <end position="283"/>
    </location>
</feature>
<evidence type="ECO:0000313" key="8">
    <source>
        <dbReference type="EMBL" id="KXG44716.1"/>
    </source>
</evidence>
<name>A0A135L6W8_9BACI</name>
<evidence type="ECO:0000256" key="2">
    <source>
        <dbReference type="ARBA" id="ARBA00008333"/>
    </source>
</evidence>
<dbReference type="InterPro" id="IPR004923">
    <property type="entry name" value="FTR1/Fip1/EfeU"/>
</dbReference>
<comment type="caution">
    <text evidence="8">The sequence shown here is derived from an EMBL/GenBank/DDBJ whole genome shotgun (WGS) entry which is preliminary data.</text>
</comment>
<feature type="transmembrane region" description="Helical" evidence="7">
    <location>
        <begin position="6"/>
        <end position="27"/>
    </location>
</feature>
<dbReference type="RefSeq" id="WP_068726774.1">
    <property type="nucleotide sequence ID" value="NZ_LSKU01000001.1"/>
</dbReference>
<evidence type="ECO:0000256" key="3">
    <source>
        <dbReference type="ARBA" id="ARBA00022692"/>
    </source>
</evidence>
<gene>
    <name evidence="8" type="ORF">U473_12300</name>
</gene>
<feature type="transmembrane region" description="Helical" evidence="7">
    <location>
        <begin position="181"/>
        <end position="202"/>
    </location>
</feature>
<dbReference type="Pfam" id="PF03239">
    <property type="entry name" value="FTR1"/>
    <property type="match status" value="1"/>
</dbReference>
<evidence type="ECO:0000256" key="1">
    <source>
        <dbReference type="ARBA" id="ARBA00004141"/>
    </source>
</evidence>
<sequence>MDFQAFLITFREGLEAFLIIGIIITYLKKMDRAKYNKWVWTGAFGAVISSLLMALIFQVVLTGFTSMGSQNYMKLGIMLVSSVLLTQMIFWMNENNRDVHTKTQDKLSQIVTTGSVIGMVTHAYLVVLREGVETVFFFAAITGGDITRAIESKGALFGLILSAVIAYLMFKGLVRFPLKTFFKITGILIMMIAAGLLVQGIGMMQDLGILGSAMPEVYNIIGFMPEHPIDAAQYIRDTGKQPLISGQVGIFMKAMFGYSHHPSIEELLAYLGYFIVVIFWVRYTNQRKEENKANEANTENNSFKANHPTAV</sequence>
<evidence type="ECO:0000313" key="9">
    <source>
        <dbReference type="Proteomes" id="UP000070352"/>
    </source>
</evidence>
<keyword evidence="5 7" id="KW-0472">Membrane</keyword>
<proteinExistence type="inferred from homology"/>
<keyword evidence="3 7" id="KW-0812">Transmembrane</keyword>
<accession>A0A135L6W8</accession>
<dbReference type="STRING" id="1413211.U473_12300"/>
<keyword evidence="4 7" id="KW-1133">Transmembrane helix</keyword>
<evidence type="ECO:0000256" key="7">
    <source>
        <dbReference type="SAM" id="Phobius"/>
    </source>
</evidence>
<dbReference type="PANTHER" id="PTHR31632">
    <property type="entry name" value="IRON TRANSPORTER FTH1"/>
    <property type="match status" value="1"/>
</dbReference>
<evidence type="ECO:0000256" key="4">
    <source>
        <dbReference type="ARBA" id="ARBA00022989"/>
    </source>
</evidence>
<dbReference type="EMBL" id="LSKU01000001">
    <property type="protein sequence ID" value="KXG44716.1"/>
    <property type="molecule type" value="Genomic_DNA"/>
</dbReference>
<protein>
    <submittedName>
        <fullName evidence="8">Iron permease</fullName>
    </submittedName>
</protein>
<feature type="transmembrane region" description="Helical" evidence="7">
    <location>
        <begin position="110"/>
        <end position="128"/>
    </location>
</feature>
<keyword evidence="9" id="KW-1185">Reference proteome</keyword>
<evidence type="ECO:0000256" key="6">
    <source>
        <dbReference type="SAM" id="MobiDB-lite"/>
    </source>
</evidence>
<feature type="transmembrane region" description="Helical" evidence="7">
    <location>
        <begin position="72"/>
        <end position="90"/>
    </location>
</feature>
<evidence type="ECO:0000256" key="5">
    <source>
        <dbReference type="ARBA" id="ARBA00023136"/>
    </source>
</evidence>
<feature type="region of interest" description="Disordered" evidence="6">
    <location>
        <begin position="291"/>
        <end position="311"/>
    </location>
</feature>
<comment type="similarity">
    <text evidence="2">Belongs to the oxidase-dependent Fe transporter (OFeT) (TC 9.A.10.1) family.</text>
</comment>
<feature type="transmembrane region" description="Helical" evidence="7">
    <location>
        <begin position="39"/>
        <end position="60"/>
    </location>
</feature>
<organism evidence="8 9">
    <name type="scientific">Tepidibacillus decaturensis</name>
    <dbReference type="NCBI Taxonomy" id="1413211"/>
    <lineage>
        <taxon>Bacteria</taxon>
        <taxon>Bacillati</taxon>
        <taxon>Bacillota</taxon>
        <taxon>Bacilli</taxon>
        <taxon>Bacillales</taxon>
        <taxon>Bacillaceae</taxon>
        <taxon>Tepidibacillus</taxon>
    </lineage>
</organism>